<dbReference type="STRING" id="131112.SAMN04489737_0575"/>
<evidence type="ECO:0000313" key="1">
    <source>
        <dbReference type="EMBL" id="SDU78687.1"/>
    </source>
</evidence>
<dbReference type="Proteomes" id="UP000214355">
    <property type="component" value="Chromosome I"/>
</dbReference>
<accession>A0A1H2LCE1</accession>
<proteinExistence type="predicted"/>
<gene>
    <name evidence="1" type="ORF">SAMN04489737_0575</name>
</gene>
<dbReference type="GeneID" id="65344320"/>
<protein>
    <submittedName>
        <fullName evidence="1">Uncharacterized protein</fullName>
    </submittedName>
</protein>
<name>A0A1H2LCE1_9ACTO</name>
<dbReference type="AlphaFoldDB" id="A0A1H2LCE1"/>
<dbReference type="RefSeq" id="WP_091279676.1">
    <property type="nucleotide sequence ID" value="NZ_LT629804.1"/>
</dbReference>
<evidence type="ECO:0000313" key="2">
    <source>
        <dbReference type="Proteomes" id="UP000214355"/>
    </source>
</evidence>
<dbReference type="EMBL" id="LT629804">
    <property type="protein sequence ID" value="SDU78687.1"/>
    <property type="molecule type" value="Genomic_DNA"/>
</dbReference>
<reference evidence="2" key="1">
    <citation type="submission" date="2016-10" db="EMBL/GenBank/DDBJ databases">
        <authorList>
            <person name="Varghese N."/>
            <person name="Submissions S."/>
        </authorList>
    </citation>
    <scope>NUCLEOTIDE SEQUENCE [LARGE SCALE GENOMIC DNA]</scope>
    <source>
        <strain evidence="2">DSM 10002</strain>
    </source>
</reference>
<sequence length="61" mass="6627">MRLVPNTDTTREIASVTASAQGATLEVDNQQMVLTWEQAQAVYNMLADLLPDYLVMGGDVA</sequence>
<keyword evidence="2" id="KW-1185">Reference proteome</keyword>
<organism evidence="1 2">
    <name type="scientific">Arcanobacterium phocae</name>
    <dbReference type="NCBI Taxonomy" id="131112"/>
    <lineage>
        <taxon>Bacteria</taxon>
        <taxon>Bacillati</taxon>
        <taxon>Actinomycetota</taxon>
        <taxon>Actinomycetes</taxon>
        <taxon>Actinomycetales</taxon>
        <taxon>Actinomycetaceae</taxon>
        <taxon>Arcanobacterium</taxon>
    </lineage>
</organism>